<proteinExistence type="predicted"/>
<name>A0A4R3YNV6_9GAMM</name>
<dbReference type="AlphaFoldDB" id="A0A4R3YNV6"/>
<keyword evidence="1" id="KW-0472">Membrane</keyword>
<evidence type="ECO:0000256" key="1">
    <source>
        <dbReference type="SAM" id="Phobius"/>
    </source>
</evidence>
<gene>
    <name evidence="2" type="ORF">EC912_10338</name>
</gene>
<feature type="transmembrane region" description="Helical" evidence="1">
    <location>
        <begin position="50"/>
        <end position="71"/>
    </location>
</feature>
<accession>A0A4R3YNV6</accession>
<keyword evidence="1" id="KW-0812">Transmembrane</keyword>
<dbReference type="OrthoDB" id="6064914at2"/>
<reference evidence="2 3" key="1">
    <citation type="submission" date="2019-03" db="EMBL/GenBank/DDBJ databases">
        <title>Above-ground endophytic microbial communities from plants in different locations in the United States.</title>
        <authorList>
            <person name="Frank C."/>
        </authorList>
    </citation>
    <scope>NUCLEOTIDE SEQUENCE [LARGE SCALE GENOMIC DNA]</scope>
    <source>
        <strain evidence="2 3">LP_13_YM</strain>
    </source>
</reference>
<keyword evidence="1" id="KW-1133">Transmembrane helix</keyword>
<protein>
    <submittedName>
        <fullName evidence="2">Uncharacterized protein</fullName>
    </submittedName>
</protein>
<evidence type="ECO:0000313" key="2">
    <source>
        <dbReference type="EMBL" id="TCV94555.1"/>
    </source>
</evidence>
<dbReference type="Proteomes" id="UP000295645">
    <property type="component" value="Unassembled WGS sequence"/>
</dbReference>
<organism evidence="2 3">
    <name type="scientific">Luteibacter rhizovicinus</name>
    <dbReference type="NCBI Taxonomy" id="242606"/>
    <lineage>
        <taxon>Bacteria</taxon>
        <taxon>Pseudomonadati</taxon>
        <taxon>Pseudomonadota</taxon>
        <taxon>Gammaproteobacteria</taxon>
        <taxon>Lysobacterales</taxon>
        <taxon>Rhodanobacteraceae</taxon>
        <taxon>Luteibacter</taxon>
    </lineage>
</organism>
<keyword evidence="3" id="KW-1185">Reference proteome</keyword>
<feature type="transmembrane region" description="Helical" evidence="1">
    <location>
        <begin position="16"/>
        <end position="38"/>
    </location>
</feature>
<comment type="caution">
    <text evidence="2">The sequence shown here is derived from an EMBL/GenBank/DDBJ whole genome shotgun (WGS) entry which is preliminary data.</text>
</comment>
<evidence type="ECO:0000313" key="3">
    <source>
        <dbReference type="Proteomes" id="UP000295645"/>
    </source>
</evidence>
<dbReference type="EMBL" id="SMCS01000003">
    <property type="protein sequence ID" value="TCV94555.1"/>
    <property type="molecule type" value="Genomic_DNA"/>
</dbReference>
<sequence>MSSIGRVVSRHRDKSALSVVVLILGLMFATCAALLFAIRSKVAPEGAALVNATMIGCAIVAAGLIALGFFVRRRQWVLGEYGVQSELGGVTTTWLYRDLAETRQFYRHGSAAFLDRKSPSLISRAWTSRIGIQLRDGSHASVGYTALFDMHLLLALLEGLLSRKEAIGS</sequence>
<dbReference type="RefSeq" id="WP_132142982.1">
    <property type="nucleotide sequence ID" value="NZ_SMCS01000003.1"/>
</dbReference>